<dbReference type="AlphaFoldDB" id="A0A841L8G6"/>
<sequence>MALTRRRLLIGTGVGAGLLVGWAAWPRRHAISWAAADDEVVLNAFLKVGLDGRVVVAVPQAEMGQGIWSGLAQIAADELGADWKTVSVEPAPLGAAYANRFALGEMTSGLPAPLRGPARWTTDRVVEYFEMQMTGGSTSVRGFEAPLRAAGAVAREMLCRAAANRLSIEWTECGTDNGFVTHKANRIAFAELVKEAALLDPPRTATLRPIRTISGTSVPRIDLPSKVDGSAQFGADVRLPGMHYAAIAQGPIGAKRTRIDKAKLPAGCQLVEQPGFVAVVARGWWQAKQGLDALVISYDRGETPAGPWMEAALDAALDSQDGLETALVRDDADAVELLAGPVEGVIGAEFALPFLAHACMETMTATARIEDGRCELWTPTQSLTITTWAVARALGIADEAVTVYPTLLGGGFGRKIETDAAMQAALIARAVGKPVQLIWSREEDFAHDFWRPAVAARLRGRVTGEGAGARITALAARVAVPDVGASAIGRNLPRLGGSPKAGAQALEGMVRFPYDVPSVALEHVLVNVAVPLGFWRSVGNSYTAFITESFIDELAASAGVDPGGFRLQHLGDKPRHAAVVRALTSATGALGRERNGDGSTSGTGMALWESFGSIVGVAAEVVVRGGEPPQVVRLIMAADCGRVINPDSVRAQLEGAAIFGLSAALSGRASFADGEVLETNFDRQPLLGLAATPVIEIILIESEEAPGGVGEVGTPPVAPALANAIFAASGIRMRRLPLGGPLGERPLRTGASTGAIDAASGAATGAALETIDSGAEMAETPQ</sequence>
<organism evidence="2 3">
    <name type="scientific">Polymorphobacter multimanifer</name>
    <dbReference type="NCBI Taxonomy" id="1070431"/>
    <lineage>
        <taxon>Bacteria</taxon>
        <taxon>Pseudomonadati</taxon>
        <taxon>Pseudomonadota</taxon>
        <taxon>Alphaproteobacteria</taxon>
        <taxon>Sphingomonadales</taxon>
        <taxon>Sphingosinicellaceae</taxon>
        <taxon>Polymorphobacter</taxon>
    </lineage>
</organism>
<dbReference type="RefSeq" id="WP_184202152.1">
    <property type="nucleotide sequence ID" value="NZ_JACIIV010000027.1"/>
</dbReference>
<dbReference type="SUPFAM" id="SSF56003">
    <property type="entry name" value="Molybdenum cofactor-binding domain"/>
    <property type="match status" value="2"/>
</dbReference>
<dbReference type="Proteomes" id="UP000538147">
    <property type="component" value="Unassembled WGS sequence"/>
</dbReference>
<dbReference type="InterPro" id="IPR000674">
    <property type="entry name" value="Ald_Oxase/Xan_DH_a/b"/>
</dbReference>
<evidence type="ECO:0000313" key="3">
    <source>
        <dbReference type="Proteomes" id="UP000538147"/>
    </source>
</evidence>
<dbReference type="Gene3D" id="3.90.1170.50">
    <property type="entry name" value="Aldehyde oxidase/xanthine dehydrogenase, a/b hammerhead"/>
    <property type="match status" value="1"/>
</dbReference>
<feature type="domain" description="Aldehyde oxidase/xanthine dehydrogenase a/b hammerhead" evidence="1">
    <location>
        <begin position="228"/>
        <end position="302"/>
    </location>
</feature>
<dbReference type="Pfam" id="PF20256">
    <property type="entry name" value="MoCoBD_2"/>
    <property type="match status" value="2"/>
</dbReference>
<evidence type="ECO:0000259" key="1">
    <source>
        <dbReference type="SMART" id="SM01008"/>
    </source>
</evidence>
<dbReference type="InterPro" id="IPR008274">
    <property type="entry name" value="AldOxase/xan_DH_MoCoBD1"/>
</dbReference>
<dbReference type="Gene3D" id="3.30.365.10">
    <property type="entry name" value="Aldehyde oxidase/xanthine dehydrogenase, molybdopterin binding domain"/>
    <property type="match status" value="4"/>
</dbReference>
<dbReference type="Pfam" id="PF02738">
    <property type="entry name" value="MoCoBD_1"/>
    <property type="match status" value="1"/>
</dbReference>
<dbReference type="InterPro" id="IPR012368">
    <property type="entry name" value="OxRdtase_Mopterin-bd_su_IorB"/>
</dbReference>
<dbReference type="InterPro" id="IPR052516">
    <property type="entry name" value="N-heterocyclic_Hydroxylase"/>
</dbReference>
<dbReference type="GO" id="GO:0047121">
    <property type="term" value="F:isoquinoline 1-oxidoreductase activity"/>
    <property type="evidence" value="ECO:0007669"/>
    <property type="project" value="UniProtKB-EC"/>
</dbReference>
<dbReference type="PROSITE" id="PS51318">
    <property type="entry name" value="TAT"/>
    <property type="match status" value="1"/>
</dbReference>
<protein>
    <submittedName>
        <fullName evidence="2">Isoquinoline 1-oxidoreductase beta subunit</fullName>
        <ecNumber evidence="2">1.3.99.16</ecNumber>
    </submittedName>
</protein>
<keyword evidence="3" id="KW-1185">Reference proteome</keyword>
<dbReference type="InterPro" id="IPR006311">
    <property type="entry name" value="TAT_signal"/>
</dbReference>
<dbReference type="EC" id="1.3.99.16" evidence="2"/>
<dbReference type="SMART" id="SM01008">
    <property type="entry name" value="Ald_Xan_dh_C"/>
    <property type="match status" value="1"/>
</dbReference>
<reference evidence="2 3" key="1">
    <citation type="submission" date="2020-08" db="EMBL/GenBank/DDBJ databases">
        <title>Genomic Encyclopedia of Type Strains, Phase IV (KMG-IV): sequencing the most valuable type-strain genomes for metagenomic binning, comparative biology and taxonomic classification.</title>
        <authorList>
            <person name="Goeker M."/>
        </authorList>
    </citation>
    <scope>NUCLEOTIDE SEQUENCE [LARGE SCALE GENOMIC DNA]</scope>
    <source>
        <strain evidence="2 3">DSM 102189</strain>
    </source>
</reference>
<gene>
    <name evidence="2" type="ORF">FHS79_003121</name>
</gene>
<comment type="caution">
    <text evidence="2">The sequence shown here is derived from an EMBL/GenBank/DDBJ whole genome shotgun (WGS) entry which is preliminary data.</text>
</comment>
<dbReference type="InterPro" id="IPR037165">
    <property type="entry name" value="AldOxase/xan_DH_Mopterin-bd_sf"/>
</dbReference>
<dbReference type="EMBL" id="JACIIV010000027">
    <property type="protein sequence ID" value="MBB6228927.1"/>
    <property type="molecule type" value="Genomic_DNA"/>
</dbReference>
<dbReference type="InterPro" id="IPR046867">
    <property type="entry name" value="AldOxase/xan_DH_MoCoBD2"/>
</dbReference>
<evidence type="ECO:0000313" key="2">
    <source>
        <dbReference type="EMBL" id="MBB6228927.1"/>
    </source>
</evidence>
<accession>A0A841L8G6</accession>
<dbReference type="PANTHER" id="PTHR47495">
    <property type="entry name" value="ALDEHYDE DEHYDROGENASE"/>
    <property type="match status" value="1"/>
</dbReference>
<dbReference type="PIRSF" id="PIRSF036389">
    <property type="entry name" value="IOR_B"/>
    <property type="match status" value="1"/>
</dbReference>
<name>A0A841L8G6_9SPHN</name>
<proteinExistence type="predicted"/>
<dbReference type="PANTHER" id="PTHR47495:SF2">
    <property type="entry name" value="ALDEHYDE DEHYDROGENASE"/>
    <property type="match status" value="1"/>
</dbReference>
<keyword evidence="2" id="KW-0560">Oxidoreductase</keyword>